<name>A0ABT3CRX5_9BACT</name>
<evidence type="ECO:0000313" key="12">
    <source>
        <dbReference type="Proteomes" id="UP001300692"/>
    </source>
</evidence>
<dbReference type="Pfam" id="PF00196">
    <property type="entry name" value="GerE"/>
    <property type="match status" value="1"/>
</dbReference>
<keyword evidence="7" id="KW-0175">Coiled coil</keyword>
<keyword evidence="8" id="KW-0472">Membrane</keyword>
<dbReference type="InterPro" id="IPR016032">
    <property type="entry name" value="Sig_transdc_resp-reg_C-effctor"/>
</dbReference>
<dbReference type="PROSITE" id="PS50005">
    <property type="entry name" value="TPR"/>
    <property type="match status" value="2"/>
</dbReference>
<feature type="signal peptide" evidence="9">
    <location>
        <begin position="1"/>
        <end position="23"/>
    </location>
</feature>
<evidence type="ECO:0000256" key="2">
    <source>
        <dbReference type="ARBA" id="ARBA00022490"/>
    </source>
</evidence>
<dbReference type="SMART" id="SM00028">
    <property type="entry name" value="TPR"/>
    <property type="match status" value="6"/>
</dbReference>
<feature type="coiled-coil region" evidence="7">
    <location>
        <begin position="271"/>
        <end position="298"/>
    </location>
</feature>
<dbReference type="InterPro" id="IPR019734">
    <property type="entry name" value="TPR_rpt"/>
</dbReference>
<keyword evidence="2" id="KW-0963">Cytoplasm</keyword>
<evidence type="ECO:0000256" key="3">
    <source>
        <dbReference type="ARBA" id="ARBA00022737"/>
    </source>
</evidence>
<dbReference type="Gene3D" id="1.10.10.10">
    <property type="entry name" value="Winged helix-like DNA-binding domain superfamily/Winged helix DNA-binding domain"/>
    <property type="match status" value="1"/>
</dbReference>
<dbReference type="PANTHER" id="PTHR46630:SF1">
    <property type="entry name" value="TETRATRICOPEPTIDE REPEAT PROTEIN 29"/>
    <property type="match status" value="1"/>
</dbReference>
<dbReference type="SMART" id="SM00421">
    <property type="entry name" value="HTH_LUXR"/>
    <property type="match status" value="1"/>
</dbReference>
<feature type="repeat" description="TPR" evidence="6">
    <location>
        <begin position="141"/>
        <end position="174"/>
    </location>
</feature>
<evidence type="ECO:0000313" key="11">
    <source>
        <dbReference type="EMBL" id="MCV9386372.1"/>
    </source>
</evidence>
<dbReference type="PRINTS" id="PR00038">
    <property type="entry name" value="HTHLUXR"/>
</dbReference>
<feature type="domain" description="HTH luxR-type" evidence="10">
    <location>
        <begin position="481"/>
        <end position="546"/>
    </location>
</feature>
<proteinExistence type="inferred from homology"/>
<reference evidence="11 12" key="1">
    <citation type="submission" date="2022-10" db="EMBL/GenBank/DDBJ databases">
        <title>Comparative genomics and taxonomic characterization of three novel marine species of genus Reichenbachiella exhibiting antioxidant and polysaccharide degradation activities.</title>
        <authorList>
            <person name="Muhammad N."/>
            <person name="Lee Y.-J."/>
            <person name="Ko J."/>
            <person name="Kim S.-G."/>
        </authorList>
    </citation>
    <scope>NUCLEOTIDE SEQUENCE [LARGE SCALE GENOMIC DNA]</scope>
    <source>
        <strain evidence="11 12">ABR2-5</strain>
    </source>
</reference>
<dbReference type="InterPro" id="IPR051476">
    <property type="entry name" value="Bac_ResReg_Asp_Phosphatase"/>
</dbReference>
<comment type="similarity">
    <text evidence="5">Belongs to the Rap family.</text>
</comment>
<dbReference type="InterPro" id="IPR036388">
    <property type="entry name" value="WH-like_DNA-bd_sf"/>
</dbReference>
<protein>
    <submittedName>
        <fullName evidence="11">Tetratricopeptide repeat protein</fullName>
    </submittedName>
</protein>
<dbReference type="Pfam" id="PF13424">
    <property type="entry name" value="TPR_12"/>
    <property type="match status" value="2"/>
</dbReference>
<keyword evidence="8" id="KW-1133">Transmembrane helix</keyword>
<keyword evidence="8" id="KW-0812">Transmembrane</keyword>
<keyword evidence="3" id="KW-0677">Repeat</keyword>
<evidence type="ECO:0000256" key="8">
    <source>
        <dbReference type="SAM" id="Phobius"/>
    </source>
</evidence>
<dbReference type="InterPro" id="IPR000792">
    <property type="entry name" value="Tscrpt_reg_LuxR_C"/>
</dbReference>
<evidence type="ECO:0000256" key="6">
    <source>
        <dbReference type="PROSITE-ProRule" id="PRU00339"/>
    </source>
</evidence>
<keyword evidence="9" id="KW-0732">Signal</keyword>
<dbReference type="Gene3D" id="1.25.40.10">
    <property type="entry name" value="Tetratricopeptide repeat domain"/>
    <property type="match status" value="2"/>
</dbReference>
<feature type="repeat" description="TPR" evidence="6">
    <location>
        <begin position="101"/>
        <end position="134"/>
    </location>
</feature>
<dbReference type="CDD" id="cd06170">
    <property type="entry name" value="LuxR_C_like"/>
    <property type="match status" value="1"/>
</dbReference>
<organism evidence="11 12">
    <name type="scientific">Reichenbachiella ulvae</name>
    <dbReference type="NCBI Taxonomy" id="2980104"/>
    <lineage>
        <taxon>Bacteria</taxon>
        <taxon>Pseudomonadati</taxon>
        <taxon>Bacteroidota</taxon>
        <taxon>Cytophagia</taxon>
        <taxon>Cytophagales</taxon>
        <taxon>Reichenbachiellaceae</taxon>
        <taxon>Reichenbachiella</taxon>
    </lineage>
</organism>
<keyword evidence="4 6" id="KW-0802">TPR repeat</keyword>
<keyword evidence="12" id="KW-1185">Reference proteome</keyword>
<comment type="caution">
    <text evidence="11">The sequence shown here is derived from an EMBL/GenBank/DDBJ whole genome shotgun (WGS) entry which is preliminary data.</text>
</comment>
<dbReference type="InterPro" id="IPR011990">
    <property type="entry name" value="TPR-like_helical_dom_sf"/>
</dbReference>
<sequence>MNLTKPAISLLTLGLLICSSTYAQLYDSIQSLYQAEKYEELIQLTDSLIAVQEDFNHRPEIYAMRADAYYYIGELELSLKDYLNTLQYADQSDIQYQSLVQETHSYIGFCYREFHFYERALPHFQRSLEMAQDLNDTVEIATSYYNLGSVFRDLGQLDQSLTMLQKAYQIDVARKDTSALGFDLTLMTSLEVELGDLDKALAYAKESLELLREEGGNANSKAIRYKLIGLVFTEKQQYDSAQAYLEEAMVLFQDARDSLRHMDTQLALAELDLKQGRYDQASQTIQQLQQELDMNQSADRLAKSNLILAEAYIKQNFYVLAQNVLENNLILCQEAELMAEARDSYELLAELYEQQGKERMVLMTKEKMLDLRDSITAINNREELRKMELIYQFDQMEHENELLKLQNEKAQLELEARQQRITLLTIILVLSILSSIAIIAGLISRFRMKKKLLQAEINELRMQIRVVLKGDTSALDLQALNEKLNRSLSEREIEILQHAISDLSNTAIADKVCVSVNTVKYHLKNIYDKLGVSNRKEAMEFVVNTK</sequence>
<dbReference type="RefSeq" id="WP_264137159.1">
    <property type="nucleotide sequence ID" value="NZ_JAOYOD010000001.1"/>
</dbReference>
<accession>A0ABT3CRX5</accession>
<gene>
    <name evidence="11" type="ORF">N7U62_06840</name>
</gene>
<dbReference type="PANTHER" id="PTHR46630">
    <property type="entry name" value="TETRATRICOPEPTIDE REPEAT PROTEIN 29"/>
    <property type="match status" value="1"/>
</dbReference>
<dbReference type="PROSITE" id="PS00622">
    <property type="entry name" value="HTH_LUXR_1"/>
    <property type="match status" value="1"/>
</dbReference>
<feature type="chain" id="PRO_5047411657" evidence="9">
    <location>
        <begin position="24"/>
        <end position="546"/>
    </location>
</feature>
<comment type="subcellular location">
    <subcellularLocation>
        <location evidence="1">Cytoplasm</location>
    </subcellularLocation>
</comment>
<evidence type="ECO:0000256" key="1">
    <source>
        <dbReference type="ARBA" id="ARBA00004496"/>
    </source>
</evidence>
<evidence type="ECO:0000259" key="10">
    <source>
        <dbReference type="PROSITE" id="PS50043"/>
    </source>
</evidence>
<dbReference type="PROSITE" id="PS50043">
    <property type="entry name" value="HTH_LUXR_2"/>
    <property type="match status" value="1"/>
</dbReference>
<feature type="transmembrane region" description="Helical" evidence="8">
    <location>
        <begin position="421"/>
        <end position="443"/>
    </location>
</feature>
<evidence type="ECO:0000256" key="5">
    <source>
        <dbReference type="ARBA" id="ARBA00038253"/>
    </source>
</evidence>
<evidence type="ECO:0000256" key="4">
    <source>
        <dbReference type="ARBA" id="ARBA00022803"/>
    </source>
</evidence>
<dbReference type="SUPFAM" id="SSF48452">
    <property type="entry name" value="TPR-like"/>
    <property type="match status" value="2"/>
</dbReference>
<evidence type="ECO:0000256" key="9">
    <source>
        <dbReference type="SAM" id="SignalP"/>
    </source>
</evidence>
<feature type="coiled-coil region" evidence="7">
    <location>
        <begin position="393"/>
        <end position="463"/>
    </location>
</feature>
<evidence type="ECO:0000256" key="7">
    <source>
        <dbReference type="SAM" id="Coils"/>
    </source>
</evidence>
<dbReference type="SUPFAM" id="SSF46894">
    <property type="entry name" value="C-terminal effector domain of the bipartite response regulators"/>
    <property type="match status" value="1"/>
</dbReference>
<dbReference type="EMBL" id="JAOYOD010000001">
    <property type="protein sequence ID" value="MCV9386372.1"/>
    <property type="molecule type" value="Genomic_DNA"/>
</dbReference>
<dbReference type="Proteomes" id="UP001300692">
    <property type="component" value="Unassembled WGS sequence"/>
</dbReference>